<keyword evidence="2" id="KW-0012">Acyltransferase</keyword>
<dbReference type="Gene3D" id="3.40.630.30">
    <property type="match status" value="1"/>
</dbReference>
<evidence type="ECO:0000256" key="1">
    <source>
        <dbReference type="ARBA" id="ARBA00022679"/>
    </source>
</evidence>
<dbReference type="GO" id="GO:0016747">
    <property type="term" value="F:acyltransferase activity, transferring groups other than amino-acyl groups"/>
    <property type="evidence" value="ECO:0007669"/>
    <property type="project" value="InterPro"/>
</dbReference>
<protein>
    <submittedName>
        <fullName evidence="4">Ribosomal protein S18 acetylase RimI</fullName>
    </submittedName>
</protein>
<keyword evidence="4" id="KW-0687">Ribonucleoprotein</keyword>
<proteinExistence type="predicted"/>
<keyword evidence="4" id="KW-0689">Ribosomal protein</keyword>
<feature type="domain" description="N-acetyltransferase" evidence="3">
    <location>
        <begin position="6"/>
        <end position="183"/>
    </location>
</feature>
<dbReference type="InterPro" id="IPR000182">
    <property type="entry name" value="GNAT_dom"/>
</dbReference>
<dbReference type="SUPFAM" id="SSF55729">
    <property type="entry name" value="Acyl-CoA N-acyltransferases (Nat)"/>
    <property type="match status" value="1"/>
</dbReference>
<keyword evidence="1" id="KW-0808">Transferase</keyword>
<dbReference type="PANTHER" id="PTHR43877">
    <property type="entry name" value="AMINOALKYLPHOSPHONATE N-ACETYLTRANSFERASE-RELATED-RELATED"/>
    <property type="match status" value="1"/>
</dbReference>
<dbReference type="EMBL" id="FNQV01000014">
    <property type="protein sequence ID" value="SEA66154.1"/>
    <property type="molecule type" value="Genomic_DNA"/>
</dbReference>
<dbReference type="Pfam" id="PF00583">
    <property type="entry name" value="Acetyltransf_1"/>
    <property type="match status" value="1"/>
</dbReference>
<keyword evidence="5" id="KW-1185">Reference proteome</keyword>
<evidence type="ECO:0000256" key="2">
    <source>
        <dbReference type="ARBA" id="ARBA00023315"/>
    </source>
</evidence>
<dbReference type="CDD" id="cd04301">
    <property type="entry name" value="NAT_SF"/>
    <property type="match status" value="1"/>
</dbReference>
<dbReference type="OrthoDB" id="5243635at2"/>
<reference evidence="5" key="1">
    <citation type="submission" date="2016-10" db="EMBL/GenBank/DDBJ databases">
        <authorList>
            <person name="Varghese N."/>
            <person name="Submissions S."/>
        </authorList>
    </citation>
    <scope>NUCLEOTIDE SEQUENCE [LARGE SCALE GENOMIC DNA]</scope>
    <source>
        <strain evidence="5">KPR-1</strain>
    </source>
</reference>
<gene>
    <name evidence="4" type="ORF">SAMN02910418_02122</name>
</gene>
<dbReference type="AlphaFoldDB" id="A0A1H4D0B7"/>
<sequence>MPLPDVSVRPALAEDAEALWAIQRSALTEDIAAAFGGQVPDAARQLIEETDGTSSWRQTIKSLPKNSAVVVALRANRVVGYGTLVPLPEPVQTPDGHGVIHAEITGLDVRGADQRAGHGSRLLAALMDYADTFGFSGVATWAVAGEESRTRFLISAGFAPLGIKRDLDVVGQVLSQVGWYTLTPARES</sequence>
<dbReference type="PANTHER" id="PTHR43877:SF8">
    <property type="entry name" value="N-ACETYLGLUTAMATE SYNTHASE-RELATED"/>
    <property type="match status" value="1"/>
</dbReference>
<dbReference type="PROSITE" id="PS51186">
    <property type="entry name" value="GNAT"/>
    <property type="match status" value="1"/>
</dbReference>
<dbReference type="Proteomes" id="UP000199288">
    <property type="component" value="Unassembled WGS sequence"/>
</dbReference>
<evidence type="ECO:0000259" key="3">
    <source>
        <dbReference type="PROSITE" id="PS51186"/>
    </source>
</evidence>
<evidence type="ECO:0000313" key="5">
    <source>
        <dbReference type="Proteomes" id="UP000199288"/>
    </source>
</evidence>
<dbReference type="InterPro" id="IPR050832">
    <property type="entry name" value="Bact_Acetyltransf"/>
</dbReference>
<dbReference type="InterPro" id="IPR016181">
    <property type="entry name" value="Acyl_CoA_acyltransferase"/>
</dbReference>
<evidence type="ECO:0000313" key="4">
    <source>
        <dbReference type="EMBL" id="SEA66154.1"/>
    </source>
</evidence>
<accession>A0A1H4D0B7</accession>
<dbReference type="RefSeq" id="WP_092565701.1">
    <property type="nucleotide sequence ID" value="NZ_FNQV01000014.1"/>
</dbReference>
<name>A0A1H4D0B7_9ACTO</name>
<organism evidence="4 5">
    <name type="scientific">Bowdeniella nasicola</name>
    <dbReference type="NCBI Taxonomy" id="208480"/>
    <lineage>
        <taxon>Bacteria</taxon>
        <taxon>Bacillati</taxon>
        <taxon>Actinomycetota</taxon>
        <taxon>Actinomycetes</taxon>
        <taxon>Actinomycetales</taxon>
        <taxon>Actinomycetaceae</taxon>
        <taxon>Bowdeniella</taxon>
    </lineage>
</organism>
<dbReference type="GO" id="GO:0005840">
    <property type="term" value="C:ribosome"/>
    <property type="evidence" value="ECO:0007669"/>
    <property type="project" value="UniProtKB-KW"/>
</dbReference>